<dbReference type="InterPro" id="IPR019832">
    <property type="entry name" value="Mn/Fe_SOD_C"/>
</dbReference>
<keyword evidence="3" id="KW-0479">Metal-binding</keyword>
<accession>W4LB33</accession>
<evidence type="ECO:0000256" key="2">
    <source>
        <dbReference type="ARBA" id="ARBA00012682"/>
    </source>
</evidence>
<dbReference type="SUPFAM" id="SSF46609">
    <property type="entry name" value="Fe,Mn superoxide dismutase (SOD), N-terminal domain"/>
    <property type="match status" value="1"/>
</dbReference>
<dbReference type="AlphaFoldDB" id="W4LB33"/>
<dbReference type="EMBL" id="AZHX01002345">
    <property type="protein sequence ID" value="ETW95207.1"/>
    <property type="molecule type" value="Genomic_DNA"/>
</dbReference>
<gene>
    <name evidence="6" type="ORF">ETSY2_48495</name>
</gene>
<protein>
    <recommendedName>
        <fullName evidence="2">superoxide dismutase</fullName>
        <ecNumber evidence="2">1.15.1.1</ecNumber>
    </recommendedName>
</protein>
<dbReference type="HOGENOM" id="CLU_879622_0_0_7"/>
<dbReference type="SMART" id="SM00450">
    <property type="entry name" value="RHOD"/>
    <property type="match status" value="1"/>
</dbReference>
<dbReference type="GO" id="GO:0046872">
    <property type="term" value="F:metal ion binding"/>
    <property type="evidence" value="ECO:0007669"/>
    <property type="project" value="UniProtKB-KW"/>
</dbReference>
<keyword evidence="7" id="KW-1185">Reference proteome</keyword>
<evidence type="ECO:0000259" key="5">
    <source>
        <dbReference type="PROSITE" id="PS50206"/>
    </source>
</evidence>
<comment type="caution">
    <text evidence="6">The sequence shown here is derived from an EMBL/GenBank/DDBJ whole genome shotgun (WGS) entry which is preliminary data.</text>
</comment>
<organism evidence="6 7">
    <name type="scientific">Candidatus Entotheonella gemina</name>
    <dbReference type="NCBI Taxonomy" id="1429439"/>
    <lineage>
        <taxon>Bacteria</taxon>
        <taxon>Pseudomonadati</taxon>
        <taxon>Nitrospinota/Tectimicrobiota group</taxon>
        <taxon>Candidatus Tectimicrobiota</taxon>
        <taxon>Candidatus Entotheonellia</taxon>
        <taxon>Candidatus Entotheonellales</taxon>
        <taxon>Candidatus Entotheonellaceae</taxon>
        <taxon>Candidatus Entotheonella</taxon>
    </lineage>
</organism>
<proteinExistence type="inferred from homology"/>
<dbReference type="InterPro" id="IPR050265">
    <property type="entry name" value="Fe/Mn_Superoxide_Dismutase"/>
</dbReference>
<reference evidence="6 7" key="1">
    <citation type="journal article" date="2014" name="Nature">
        <title>An environmental bacterial taxon with a large and distinct metabolic repertoire.</title>
        <authorList>
            <person name="Wilson M.C."/>
            <person name="Mori T."/>
            <person name="Ruckert C."/>
            <person name="Uria A.R."/>
            <person name="Helf M.J."/>
            <person name="Takada K."/>
            <person name="Gernert C."/>
            <person name="Steffens U.A."/>
            <person name="Heycke N."/>
            <person name="Schmitt S."/>
            <person name="Rinke C."/>
            <person name="Helfrich E.J."/>
            <person name="Brachmann A.O."/>
            <person name="Gurgui C."/>
            <person name="Wakimoto T."/>
            <person name="Kracht M."/>
            <person name="Crusemann M."/>
            <person name="Hentschel U."/>
            <person name="Abe I."/>
            <person name="Matsunaga S."/>
            <person name="Kalinowski J."/>
            <person name="Takeyama H."/>
            <person name="Piel J."/>
        </authorList>
    </citation>
    <scope>NUCLEOTIDE SEQUENCE [LARGE SCALE GENOMIC DNA]</scope>
    <source>
        <strain evidence="7">TSY2</strain>
    </source>
</reference>
<dbReference type="PROSITE" id="PS50206">
    <property type="entry name" value="RHODANESE_3"/>
    <property type="match status" value="1"/>
</dbReference>
<comment type="similarity">
    <text evidence="1">Belongs to the iron/manganese superoxide dismutase family.</text>
</comment>
<dbReference type="PATRIC" id="fig|1429439.4.peg.8024"/>
<sequence length="316" mass="34815">MTYIVKPLPFKPNRLNGLSVRLLESHYENNYGGAVRRLNAIATHLDQLDWATASVFEINGLKREALIASGSMILHEVYFDSLGGPGGDPQDTQLKAALERSFGSLTSWRAEFIAMGKALGGGSGWVLMSWSERLGRLVNQWASDHAHSLPGGTPLLALDMYEHAYHLDFGANAGAYVNAFMQNINWEGVAERYDRVIAPQTDAAMVPHDLDSAELTALLQQAQRSPLVFDVRLADDYANGRNRLPDAPWRDPQHVADWASELPQDTPIVVYCKYGGWVSQDTAEALRQQGLDARSLGCGISAWRAMGHPTMPLEDV</sequence>
<dbReference type="Gene3D" id="3.40.250.10">
    <property type="entry name" value="Rhodanese-like domain"/>
    <property type="match status" value="1"/>
</dbReference>
<feature type="domain" description="Rhodanese" evidence="5">
    <location>
        <begin position="222"/>
        <end position="312"/>
    </location>
</feature>
<keyword evidence="4" id="KW-0560">Oxidoreductase</keyword>
<name>W4LB33_9BACT</name>
<dbReference type="Pfam" id="PF00581">
    <property type="entry name" value="Rhodanese"/>
    <property type="match status" value="1"/>
</dbReference>
<evidence type="ECO:0000256" key="4">
    <source>
        <dbReference type="ARBA" id="ARBA00023002"/>
    </source>
</evidence>
<evidence type="ECO:0000313" key="7">
    <source>
        <dbReference type="Proteomes" id="UP000019140"/>
    </source>
</evidence>
<evidence type="ECO:0000256" key="1">
    <source>
        <dbReference type="ARBA" id="ARBA00008714"/>
    </source>
</evidence>
<dbReference type="InterPro" id="IPR036873">
    <property type="entry name" value="Rhodanese-like_dom_sf"/>
</dbReference>
<dbReference type="PANTHER" id="PTHR11404:SF6">
    <property type="entry name" value="SUPEROXIDE DISMUTASE [MN], MITOCHONDRIAL"/>
    <property type="match status" value="1"/>
</dbReference>
<dbReference type="SUPFAM" id="SSF52821">
    <property type="entry name" value="Rhodanese/Cell cycle control phosphatase"/>
    <property type="match status" value="1"/>
</dbReference>
<dbReference type="GO" id="GO:0004784">
    <property type="term" value="F:superoxide dismutase activity"/>
    <property type="evidence" value="ECO:0007669"/>
    <property type="project" value="UniProtKB-EC"/>
</dbReference>
<dbReference type="InterPro" id="IPR036324">
    <property type="entry name" value="Mn/Fe_SOD_N_sf"/>
</dbReference>
<dbReference type="Pfam" id="PF02777">
    <property type="entry name" value="Sod_Fe_C"/>
    <property type="match status" value="1"/>
</dbReference>
<dbReference type="InterPro" id="IPR001763">
    <property type="entry name" value="Rhodanese-like_dom"/>
</dbReference>
<evidence type="ECO:0000256" key="3">
    <source>
        <dbReference type="ARBA" id="ARBA00022723"/>
    </source>
</evidence>
<dbReference type="Proteomes" id="UP000019140">
    <property type="component" value="Unassembled WGS sequence"/>
</dbReference>
<dbReference type="PANTHER" id="PTHR11404">
    <property type="entry name" value="SUPEROXIDE DISMUTASE 2"/>
    <property type="match status" value="1"/>
</dbReference>
<dbReference type="SUPFAM" id="SSF54719">
    <property type="entry name" value="Fe,Mn superoxide dismutase (SOD), C-terminal domain"/>
    <property type="match status" value="1"/>
</dbReference>
<dbReference type="EC" id="1.15.1.1" evidence="2"/>
<dbReference type="InterPro" id="IPR036314">
    <property type="entry name" value="SOD_C_sf"/>
</dbReference>
<dbReference type="Gene3D" id="3.55.40.20">
    <property type="entry name" value="Iron/manganese superoxide dismutase, C-terminal domain"/>
    <property type="match status" value="1"/>
</dbReference>
<evidence type="ECO:0000313" key="6">
    <source>
        <dbReference type="EMBL" id="ETW95207.1"/>
    </source>
</evidence>